<evidence type="ECO:0000313" key="5">
    <source>
        <dbReference type="EMBL" id="SPZ83768.1"/>
    </source>
</evidence>
<dbReference type="EMBL" id="CABWMV010000024">
    <property type="protein sequence ID" value="VXC92563.1"/>
    <property type="molecule type" value="Genomic_DNA"/>
</dbReference>
<dbReference type="Proteomes" id="UP000251241">
    <property type="component" value="Unassembled WGS sequence"/>
</dbReference>
<dbReference type="RefSeq" id="WP_112374037.1">
    <property type="nucleotide sequence ID" value="NZ_CP068086.1"/>
</dbReference>
<keyword evidence="2" id="KW-0238">DNA-binding</keyword>
<dbReference type="InterPro" id="IPR036390">
    <property type="entry name" value="WH_DNA-bd_sf"/>
</dbReference>
<dbReference type="Pfam" id="PF01638">
    <property type="entry name" value="HxlR"/>
    <property type="match status" value="1"/>
</dbReference>
<evidence type="ECO:0000256" key="2">
    <source>
        <dbReference type="ARBA" id="ARBA00023125"/>
    </source>
</evidence>
<dbReference type="PANTHER" id="PTHR33204">
    <property type="entry name" value="TRANSCRIPTIONAL REGULATOR, MARR FAMILY"/>
    <property type="match status" value="1"/>
</dbReference>
<protein>
    <submittedName>
        <fullName evidence="5">HTH-type transcriptional activator hxlR</fullName>
    </submittedName>
    <submittedName>
        <fullName evidence="6">Transcriptional regulator</fullName>
    </submittedName>
</protein>
<keyword evidence="1" id="KW-0805">Transcription regulation</keyword>
<name>A0A2X2INY0_SPHMU</name>
<dbReference type="GeneID" id="97179233"/>
<dbReference type="SUPFAM" id="SSF46785">
    <property type="entry name" value="Winged helix' DNA-binding domain"/>
    <property type="match status" value="1"/>
</dbReference>
<dbReference type="PROSITE" id="PS51118">
    <property type="entry name" value="HTH_HXLR"/>
    <property type="match status" value="1"/>
</dbReference>
<gene>
    <name evidence="5" type="primary">hxlR_1</name>
    <name evidence="5" type="ORF">NCTC11343_00287</name>
    <name evidence="6" type="ORF">SPHINGO8BC_50921</name>
</gene>
<dbReference type="InterPro" id="IPR002577">
    <property type="entry name" value="HTH_HxlR"/>
</dbReference>
<sequence>MGQVLEGNQMREASCTEELRAIRDALDILGGKWKLMILRYLANRELQEIYFKKMEREIQGISAKVLTKELRDLELNLLVARQPSEDPVKVFYKITAYGKSVFPVTESLVSWGLEYREKVKQELAALTK</sequence>
<evidence type="ECO:0000313" key="8">
    <source>
        <dbReference type="Proteomes" id="UP000432350"/>
    </source>
</evidence>
<evidence type="ECO:0000313" key="6">
    <source>
        <dbReference type="EMBL" id="VXC92563.1"/>
    </source>
</evidence>
<organism evidence="5 7">
    <name type="scientific">Sphingobacterium multivorum</name>
    <dbReference type="NCBI Taxonomy" id="28454"/>
    <lineage>
        <taxon>Bacteria</taxon>
        <taxon>Pseudomonadati</taxon>
        <taxon>Bacteroidota</taxon>
        <taxon>Sphingobacteriia</taxon>
        <taxon>Sphingobacteriales</taxon>
        <taxon>Sphingobacteriaceae</taxon>
        <taxon>Sphingobacterium</taxon>
    </lineage>
</organism>
<proteinExistence type="predicted"/>
<accession>A0A2X2INY0</accession>
<dbReference type="EMBL" id="UAUU01000002">
    <property type="protein sequence ID" value="SPZ83768.1"/>
    <property type="molecule type" value="Genomic_DNA"/>
</dbReference>
<dbReference type="InterPro" id="IPR036388">
    <property type="entry name" value="WH-like_DNA-bd_sf"/>
</dbReference>
<evidence type="ECO:0000313" key="7">
    <source>
        <dbReference type="Proteomes" id="UP000251241"/>
    </source>
</evidence>
<feature type="domain" description="HTH hxlR-type" evidence="4">
    <location>
        <begin position="15"/>
        <end position="120"/>
    </location>
</feature>
<reference evidence="5 7" key="1">
    <citation type="submission" date="2018-06" db="EMBL/GenBank/DDBJ databases">
        <authorList>
            <consortium name="Pathogen Informatics"/>
            <person name="Doyle S."/>
        </authorList>
    </citation>
    <scope>NUCLEOTIDE SEQUENCE [LARGE SCALE GENOMIC DNA]</scope>
    <source>
        <strain evidence="5 7">NCTC11343</strain>
    </source>
</reference>
<reference evidence="6 8" key="2">
    <citation type="submission" date="2019-10" db="EMBL/GenBank/DDBJ databases">
        <authorList>
            <person name="Karimi E."/>
        </authorList>
    </citation>
    <scope>NUCLEOTIDE SEQUENCE [LARGE SCALE GENOMIC DNA]</scope>
    <source>
        <strain evidence="6">Sphingobacterium sp. 8BC</strain>
    </source>
</reference>
<dbReference type="Gene3D" id="1.10.10.10">
    <property type="entry name" value="Winged helix-like DNA-binding domain superfamily/Winged helix DNA-binding domain"/>
    <property type="match status" value="1"/>
</dbReference>
<evidence type="ECO:0000256" key="1">
    <source>
        <dbReference type="ARBA" id="ARBA00023015"/>
    </source>
</evidence>
<evidence type="ECO:0000256" key="3">
    <source>
        <dbReference type="ARBA" id="ARBA00023163"/>
    </source>
</evidence>
<dbReference type="GO" id="GO:0003677">
    <property type="term" value="F:DNA binding"/>
    <property type="evidence" value="ECO:0007669"/>
    <property type="project" value="UniProtKB-KW"/>
</dbReference>
<keyword evidence="3" id="KW-0804">Transcription</keyword>
<evidence type="ECO:0000259" key="4">
    <source>
        <dbReference type="PROSITE" id="PS51118"/>
    </source>
</evidence>
<accession>A0A654CIA6</accession>
<dbReference type="Proteomes" id="UP000432350">
    <property type="component" value="Unassembled WGS sequence"/>
</dbReference>
<dbReference type="AlphaFoldDB" id="A0A2X2INY0"/>